<organism evidence="2 3">
    <name type="scientific">Hufsiella arboris</name>
    <dbReference type="NCBI Taxonomy" id="2695275"/>
    <lineage>
        <taxon>Bacteria</taxon>
        <taxon>Pseudomonadati</taxon>
        <taxon>Bacteroidota</taxon>
        <taxon>Sphingobacteriia</taxon>
        <taxon>Sphingobacteriales</taxon>
        <taxon>Sphingobacteriaceae</taxon>
        <taxon>Hufsiella</taxon>
    </lineage>
</organism>
<dbReference type="GO" id="GO:0016758">
    <property type="term" value="F:hexosyltransferase activity"/>
    <property type="evidence" value="ECO:0007669"/>
    <property type="project" value="UniProtKB-ARBA"/>
</dbReference>
<protein>
    <submittedName>
        <fullName evidence="2">Glycosyltransferase</fullName>
    </submittedName>
</protein>
<name>A0A7K1YDZ8_9SPHI</name>
<dbReference type="Pfam" id="PF00535">
    <property type="entry name" value="Glycos_transf_2"/>
    <property type="match status" value="1"/>
</dbReference>
<dbReference type="PANTHER" id="PTHR22916">
    <property type="entry name" value="GLYCOSYLTRANSFERASE"/>
    <property type="match status" value="1"/>
</dbReference>
<dbReference type="InterPro" id="IPR029044">
    <property type="entry name" value="Nucleotide-diphossugar_trans"/>
</dbReference>
<keyword evidence="3" id="KW-1185">Reference proteome</keyword>
<dbReference type="SUPFAM" id="SSF53448">
    <property type="entry name" value="Nucleotide-diphospho-sugar transferases"/>
    <property type="match status" value="1"/>
</dbReference>
<dbReference type="EMBL" id="WVHT01000010">
    <property type="protein sequence ID" value="MXV52827.1"/>
    <property type="molecule type" value="Genomic_DNA"/>
</dbReference>
<dbReference type="Proteomes" id="UP000466586">
    <property type="component" value="Unassembled WGS sequence"/>
</dbReference>
<dbReference type="Gene3D" id="3.90.550.10">
    <property type="entry name" value="Spore Coat Polysaccharide Biosynthesis Protein SpsA, Chain A"/>
    <property type="match status" value="1"/>
</dbReference>
<comment type="caution">
    <text evidence="2">The sequence shown here is derived from an EMBL/GenBank/DDBJ whole genome shotgun (WGS) entry which is preliminary data.</text>
</comment>
<feature type="domain" description="Glycosyltransferase 2-like" evidence="1">
    <location>
        <begin position="8"/>
        <end position="123"/>
    </location>
</feature>
<dbReference type="AlphaFoldDB" id="A0A7K1YDZ8"/>
<sequence>MKKEPIVSVIMPAYNAERYIRESINSVIVQTYENWELIIIDDGSSDTTADIVKKIAATDDRIRYYFQENGKQGKARNLGIENSNGSYLAFLDADDLWNPEKLKIQTDFLANHPETDLVFSQGYALQEKVATDFNVLVKNEWSQNDIGLFISGNQIPILSVLVKKEAILTVNGFEENPTIQNVEDYHLWLKLLLSGKRFASIDARLFYYRIHTLQSTFSNENIAVPTIKMFELLRTTSNLSKWGHQIIQRIKWGIFNKDTASLVFVIVLELSKKINTPIHKILGLLQNLPNTKLKYKLAFKLASFL</sequence>
<reference evidence="2 3" key="1">
    <citation type="submission" date="2019-11" db="EMBL/GenBank/DDBJ databases">
        <title>Pedobacter sp. HMF7647 Genome sequencing and assembly.</title>
        <authorList>
            <person name="Kang H."/>
            <person name="Kim H."/>
            <person name="Joh K."/>
        </authorList>
    </citation>
    <scope>NUCLEOTIDE SEQUENCE [LARGE SCALE GENOMIC DNA]</scope>
    <source>
        <strain evidence="2 3">HMF7647</strain>
    </source>
</reference>
<dbReference type="InterPro" id="IPR001173">
    <property type="entry name" value="Glyco_trans_2-like"/>
</dbReference>
<evidence type="ECO:0000313" key="3">
    <source>
        <dbReference type="Proteomes" id="UP000466586"/>
    </source>
</evidence>
<gene>
    <name evidence="2" type="ORF">GS399_17785</name>
</gene>
<evidence type="ECO:0000313" key="2">
    <source>
        <dbReference type="EMBL" id="MXV52827.1"/>
    </source>
</evidence>
<evidence type="ECO:0000259" key="1">
    <source>
        <dbReference type="Pfam" id="PF00535"/>
    </source>
</evidence>
<dbReference type="CDD" id="cd00761">
    <property type="entry name" value="Glyco_tranf_GTA_type"/>
    <property type="match status" value="1"/>
</dbReference>
<dbReference type="PANTHER" id="PTHR22916:SF3">
    <property type="entry name" value="UDP-GLCNAC:BETAGAL BETA-1,3-N-ACETYLGLUCOSAMINYLTRANSFERASE-LIKE PROTEIN 1"/>
    <property type="match status" value="1"/>
</dbReference>
<proteinExistence type="predicted"/>
<keyword evidence="2" id="KW-0808">Transferase</keyword>
<accession>A0A7K1YDZ8</accession>